<organism evidence="2 3">
    <name type="scientific">Bordetella bronchiseptica 00-P-2796</name>
    <dbReference type="NCBI Taxonomy" id="1331199"/>
    <lineage>
        <taxon>Bacteria</taxon>
        <taxon>Pseudomonadati</taxon>
        <taxon>Pseudomonadota</taxon>
        <taxon>Betaproteobacteria</taxon>
        <taxon>Burkholderiales</taxon>
        <taxon>Alcaligenaceae</taxon>
        <taxon>Bordetella</taxon>
    </lineage>
</organism>
<dbReference type="EMBL" id="JGWH01000095">
    <property type="protein sequence ID" value="KCV34492.1"/>
    <property type="molecule type" value="Genomic_DNA"/>
</dbReference>
<comment type="caution">
    <text evidence="2">The sequence shown here is derived from an EMBL/GenBank/DDBJ whole genome shotgun (WGS) entry which is preliminary data.</text>
</comment>
<protein>
    <submittedName>
        <fullName evidence="2">Uncharacterized protein</fullName>
    </submittedName>
</protein>
<evidence type="ECO:0000256" key="1">
    <source>
        <dbReference type="SAM" id="MobiDB-lite"/>
    </source>
</evidence>
<feature type="region of interest" description="Disordered" evidence="1">
    <location>
        <begin position="22"/>
        <end position="47"/>
    </location>
</feature>
<proteinExistence type="predicted"/>
<keyword evidence="3" id="KW-1185">Reference proteome</keyword>
<dbReference type="Proteomes" id="UP000025756">
    <property type="component" value="Unassembled WGS sequence"/>
</dbReference>
<accession>A0ABR4RF23</accession>
<evidence type="ECO:0000313" key="2">
    <source>
        <dbReference type="EMBL" id="KCV34492.1"/>
    </source>
</evidence>
<evidence type="ECO:0000313" key="3">
    <source>
        <dbReference type="Proteomes" id="UP000025756"/>
    </source>
</evidence>
<sequence length="47" mass="5173">MKDAEAAKHQRACQIMRKLRAAYKSQRPKRSVPAPAPQPIEDGGADV</sequence>
<reference evidence="2 3" key="1">
    <citation type="submission" date="2014-03" db="EMBL/GenBank/DDBJ databases">
        <title>Genome sequence of Bordetella bronchiseptica.</title>
        <authorList>
            <person name="Harvill E."/>
            <person name="Goodfield L.L."/>
            <person name="Ivanov Y.V."/>
            <person name="Meyer J.A."/>
            <person name="Muse S.J."/>
            <person name="Jacobs N."/>
            <person name="Bendor L."/>
            <person name="Smallridge W.E."/>
            <person name="Brinkac L.M."/>
            <person name="Sanka R."/>
            <person name="Kim M."/>
            <person name="Losada L."/>
        </authorList>
    </citation>
    <scope>NUCLEOTIDE SEQUENCE [LARGE SCALE GENOMIC DNA]</scope>
    <source>
        <strain evidence="2 3">00-P-2796</strain>
    </source>
</reference>
<gene>
    <name evidence="2" type="ORF">L490_3359</name>
</gene>
<name>A0ABR4RF23_BORBO</name>